<proteinExistence type="predicted"/>
<dbReference type="RefSeq" id="WP_087930182.1">
    <property type="nucleotide sequence ID" value="NZ_CP021744.1"/>
</dbReference>
<name>A0A1Z2LE87_9ACTN</name>
<dbReference type="KEGG" id="salj:SMD11_7041"/>
<reference evidence="1 2" key="1">
    <citation type="submission" date="2017-06" db="EMBL/GenBank/DDBJ databases">
        <title>Streptomyces albireticuli Genome sequencing and assembly.</title>
        <authorList>
            <person name="Wang Y."/>
            <person name="Du B."/>
            <person name="Ding Y."/>
            <person name="Liu H."/>
            <person name="Hou Q."/>
            <person name="Liu K."/>
            <person name="Yao L."/>
            <person name="Wang C."/>
        </authorList>
    </citation>
    <scope>NUCLEOTIDE SEQUENCE [LARGE SCALE GENOMIC DNA]</scope>
    <source>
        <strain evidence="1 2">MDJK11</strain>
    </source>
</reference>
<dbReference type="AlphaFoldDB" id="A0A1Z2LE87"/>
<protein>
    <submittedName>
        <fullName evidence="1">Uncharacterized protein</fullName>
    </submittedName>
</protein>
<evidence type="ECO:0000313" key="2">
    <source>
        <dbReference type="Proteomes" id="UP000195755"/>
    </source>
</evidence>
<accession>A0A1Z2LE87</accession>
<dbReference type="EMBL" id="CP021744">
    <property type="protein sequence ID" value="ARZ72617.1"/>
    <property type="molecule type" value="Genomic_DNA"/>
</dbReference>
<dbReference type="Proteomes" id="UP000195755">
    <property type="component" value="Chromosome"/>
</dbReference>
<gene>
    <name evidence="1" type="ORF">SMD11_7041</name>
</gene>
<evidence type="ECO:0000313" key="1">
    <source>
        <dbReference type="EMBL" id="ARZ72617.1"/>
    </source>
</evidence>
<organism evidence="1 2">
    <name type="scientific">Streptomyces albireticuli</name>
    <dbReference type="NCBI Taxonomy" id="1940"/>
    <lineage>
        <taxon>Bacteria</taxon>
        <taxon>Bacillati</taxon>
        <taxon>Actinomycetota</taxon>
        <taxon>Actinomycetes</taxon>
        <taxon>Kitasatosporales</taxon>
        <taxon>Streptomycetaceae</taxon>
        <taxon>Streptomyces</taxon>
    </lineage>
</organism>
<sequence>MPEKHVDMDYLRIVGTALKTATGMLGKAMTRKQAVAKAIEKVRAEDPQGKDYTPEQIEQGMNALATAGAMMSSS</sequence>